<comment type="caution">
    <text evidence="1">The sequence shown here is derived from an EMBL/GenBank/DDBJ whole genome shotgun (WGS) entry which is preliminary data.</text>
</comment>
<organism evidence="1 2">
    <name type="scientific">Haematococcus lacustris</name>
    <name type="common">Green alga</name>
    <name type="synonym">Haematococcus pluvialis</name>
    <dbReference type="NCBI Taxonomy" id="44745"/>
    <lineage>
        <taxon>Eukaryota</taxon>
        <taxon>Viridiplantae</taxon>
        <taxon>Chlorophyta</taxon>
        <taxon>core chlorophytes</taxon>
        <taxon>Chlorophyceae</taxon>
        <taxon>CS clade</taxon>
        <taxon>Chlamydomonadales</taxon>
        <taxon>Haematococcaceae</taxon>
        <taxon>Haematococcus</taxon>
    </lineage>
</organism>
<proteinExistence type="predicted"/>
<gene>
    <name evidence="1" type="ORF">HaLaN_31728</name>
</gene>
<evidence type="ECO:0000313" key="2">
    <source>
        <dbReference type="Proteomes" id="UP000485058"/>
    </source>
</evidence>
<reference evidence="1 2" key="1">
    <citation type="submission" date="2020-02" db="EMBL/GenBank/DDBJ databases">
        <title>Draft genome sequence of Haematococcus lacustris strain NIES-144.</title>
        <authorList>
            <person name="Morimoto D."/>
            <person name="Nakagawa S."/>
            <person name="Yoshida T."/>
            <person name="Sawayama S."/>
        </authorList>
    </citation>
    <scope>NUCLEOTIDE SEQUENCE [LARGE SCALE GENOMIC DNA]</scope>
    <source>
        <strain evidence="1 2">NIES-144</strain>
    </source>
</reference>
<protein>
    <submittedName>
        <fullName evidence="1">Uncharacterized protein</fullName>
    </submittedName>
</protein>
<feature type="non-terminal residue" evidence="1">
    <location>
        <position position="1"/>
    </location>
</feature>
<accession>A0A6A0AHS9</accession>
<dbReference type="AlphaFoldDB" id="A0A6A0AHS9"/>
<keyword evidence="2" id="KW-1185">Reference proteome</keyword>
<evidence type="ECO:0000313" key="1">
    <source>
        <dbReference type="EMBL" id="GFH32500.1"/>
    </source>
</evidence>
<sequence length="41" mass="4582">LHHLHPAAAAELLWRPPPLRAHCHRGRCAHDHGPTHSLRGV</sequence>
<feature type="non-terminal residue" evidence="1">
    <location>
        <position position="41"/>
    </location>
</feature>
<dbReference type="Proteomes" id="UP000485058">
    <property type="component" value="Unassembled WGS sequence"/>
</dbReference>
<name>A0A6A0AHS9_HAELA</name>
<dbReference type="EMBL" id="BLLF01006715">
    <property type="protein sequence ID" value="GFH32500.1"/>
    <property type="molecule type" value="Genomic_DNA"/>
</dbReference>